<comment type="caution">
    <text evidence="1">The sequence shown here is derived from an EMBL/GenBank/DDBJ whole genome shotgun (WGS) entry which is preliminary data.</text>
</comment>
<name>A0ABV8DBV0_9BURK</name>
<dbReference type="Gene3D" id="3.40.50.150">
    <property type="entry name" value="Vaccinia Virus protein VP39"/>
    <property type="match status" value="1"/>
</dbReference>
<dbReference type="CDD" id="cd02440">
    <property type="entry name" value="AdoMet_MTases"/>
    <property type="match status" value="1"/>
</dbReference>
<protein>
    <submittedName>
        <fullName evidence="1">SAM-dependent methyltransferase</fullName>
    </submittedName>
</protein>
<reference evidence="2" key="1">
    <citation type="journal article" date="2019" name="Int. J. Syst. Evol. Microbiol.">
        <title>The Global Catalogue of Microorganisms (GCM) 10K type strain sequencing project: providing services to taxonomists for standard genome sequencing and annotation.</title>
        <authorList>
            <consortium name="The Broad Institute Genomics Platform"/>
            <consortium name="The Broad Institute Genome Sequencing Center for Infectious Disease"/>
            <person name="Wu L."/>
            <person name="Ma J."/>
        </authorList>
    </citation>
    <scope>NUCLEOTIDE SEQUENCE [LARGE SCALE GENOMIC DNA]</scope>
    <source>
        <strain evidence="2">CCUG 2113</strain>
    </source>
</reference>
<proteinExistence type="predicted"/>
<dbReference type="EMBL" id="JBHSAJ010000040">
    <property type="protein sequence ID" value="MFC3935781.1"/>
    <property type="molecule type" value="Genomic_DNA"/>
</dbReference>
<dbReference type="GO" id="GO:0008168">
    <property type="term" value="F:methyltransferase activity"/>
    <property type="evidence" value="ECO:0007669"/>
    <property type="project" value="UniProtKB-KW"/>
</dbReference>
<evidence type="ECO:0000313" key="2">
    <source>
        <dbReference type="Proteomes" id="UP001595693"/>
    </source>
</evidence>
<organism evidence="1 2">
    <name type="scientific">Acidovorax facilis</name>
    <dbReference type="NCBI Taxonomy" id="12917"/>
    <lineage>
        <taxon>Bacteria</taxon>
        <taxon>Pseudomonadati</taxon>
        <taxon>Pseudomonadota</taxon>
        <taxon>Betaproteobacteria</taxon>
        <taxon>Burkholderiales</taxon>
        <taxon>Comamonadaceae</taxon>
        <taxon>Acidovorax</taxon>
    </lineage>
</organism>
<dbReference type="SUPFAM" id="SSF53335">
    <property type="entry name" value="S-adenosyl-L-methionine-dependent methyltransferases"/>
    <property type="match status" value="1"/>
</dbReference>
<keyword evidence="1" id="KW-0489">Methyltransferase</keyword>
<dbReference type="RefSeq" id="WP_055399650.1">
    <property type="nucleotide sequence ID" value="NZ_JAMXAX010000018.1"/>
</dbReference>
<keyword evidence="2" id="KW-1185">Reference proteome</keyword>
<accession>A0ABV8DBV0</accession>
<dbReference type="GO" id="GO:0032259">
    <property type="term" value="P:methylation"/>
    <property type="evidence" value="ECO:0007669"/>
    <property type="project" value="UniProtKB-KW"/>
</dbReference>
<gene>
    <name evidence="1" type="ORF">ACFOW3_14270</name>
</gene>
<sequence length="408" mass="44355">MPSTFWADAPTPVLATEQFPRILAGVIAAEPHDRSVLRIFGIPESAGSDATHKPSPRPQIALKLYERLIEAVLASGVVYSLRTVRVADDLYIEYLPAQRCLWLKYQQILGSRLLIQMTEEQAALFEKTARQLRAPEPDKDADSEAEIDTSSLQGEMALLRAKGQRIELPARRLQHYARIKALILAAGGVYSRNGFQFGAAIDVKEVLTRLRGGEKPNPKKARQAFFTPEDLAAGTVAWAAEYLGDLAGKRMLEPSAGEGALAEPARAAGAKVLAVENHGPSAQILRDKGFEVVERDFLSLSLADIGLFDGVIANPPFTKDQDITHVIHMWRFLRPGGVLVSLTSPGWRTGRTKAQRNFRAFVDNIGAEVEALPAGAFRASGTNVSVLRLRAVKPVDGAPAGRQAGRNA</sequence>
<dbReference type="InterPro" id="IPR029063">
    <property type="entry name" value="SAM-dependent_MTases_sf"/>
</dbReference>
<evidence type="ECO:0000313" key="1">
    <source>
        <dbReference type="EMBL" id="MFC3935781.1"/>
    </source>
</evidence>
<keyword evidence="1" id="KW-0808">Transferase</keyword>
<dbReference type="PROSITE" id="PS00092">
    <property type="entry name" value="N6_MTASE"/>
    <property type="match status" value="1"/>
</dbReference>
<dbReference type="InterPro" id="IPR002052">
    <property type="entry name" value="DNA_methylase_N6_adenine_CS"/>
</dbReference>
<dbReference type="Proteomes" id="UP001595693">
    <property type="component" value="Unassembled WGS sequence"/>
</dbReference>
<dbReference type="PRINTS" id="PR00507">
    <property type="entry name" value="N12N6MTFRASE"/>
</dbReference>